<feature type="region of interest" description="Disordered" evidence="7">
    <location>
        <begin position="55"/>
        <end position="91"/>
    </location>
</feature>
<dbReference type="Proteomes" id="UP000030686">
    <property type="component" value="Unassembled WGS sequence"/>
</dbReference>
<dbReference type="InterPro" id="IPR007219">
    <property type="entry name" value="XnlR_reg_dom"/>
</dbReference>
<sequence>MATSQGDEDTALSKYACDSCISSKITCSRERNSCERCTKRGIPCIYSRVGIIRRARKRKHETQQASGAIATPRPAPGSDDGSASKILRSDGRPQSYLASDIELTEESLGGSKSPGQRGPFNALLMLNEASTATTVNNEPTVLDSARSGKTTRLSFKKHSIEWSKIFENALRDKEPLLSPAPPEVVRSLKASRPDEIQEKACQLRQELWASLGNISVLMKPSDANIQAILMVIGLVPDLIDPSLCWMLSTSACRMLQALGVTHRRIDAQNREQRRLRFWQLNLVDKALAVIFGRSPIFPQRMGIEVGLPTLEQIRPSTQHRTSDGSKGYFASHLMYQKFLLSKVMADIWQCLYGEIESQDLEIESVIANLESWYEQAHKTLEATAISEKPFCNAQNAKSIDIGLRSQDFHYFYLKILLFRKSPPRRSQCITSSKELLNLLLHLSPESDEPYHPFLWQLLYSPFTAFLLLFRDILLNPGREPKDNQEALAAMENLPEFLEKMASRNPLATRLREVSRVLIGHAESVLTPSGQSRAGSDGLVAESTFTSSETASSFDMDLLCNQTTDAAKNPFCDLKTDDIFESLTQDFEGNGLFDWMTWLGET</sequence>
<dbReference type="SUPFAM" id="SSF57701">
    <property type="entry name" value="Zn2/Cys6 DNA-binding domain"/>
    <property type="match status" value="1"/>
</dbReference>
<dbReference type="GO" id="GO:0000981">
    <property type="term" value="F:DNA-binding transcription factor activity, RNA polymerase II-specific"/>
    <property type="evidence" value="ECO:0007669"/>
    <property type="project" value="InterPro"/>
</dbReference>
<dbReference type="Gene3D" id="4.10.240.10">
    <property type="entry name" value="Zn(2)-C6 fungal-type DNA-binding domain"/>
    <property type="match status" value="1"/>
</dbReference>
<evidence type="ECO:0000256" key="6">
    <source>
        <dbReference type="ARBA" id="ARBA00023242"/>
    </source>
</evidence>
<dbReference type="STRING" id="1365484.W6Q0N6"/>
<keyword evidence="2" id="KW-0479">Metal-binding</keyword>
<gene>
    <name evidence="9" type="ORF">PROQFM164_S02g000262</name>
</gene>
<evidence type="ECO:0000313" key="10">
    <source>
        <dbReference type="Proteomes" id="UP000030686"/>
    </source>
</evidence>
<dbReference type="GO" id="GO:0003677">
    <property type="term" value="F:DNA binding"/>
    <property type="evidence" value="ECO:0007669"/>
    <property type="project" value="UniProtKB-KW"/>
</dbReference>
<reference evidence="9" key="1">
    <citation type="journal article" date="2014" name="Nat. Commun.">
        <title>Multiple recent horizontal transfers of a large genomic region in cheese making fungi.</title>
        <authorList>
            <person name="Cheeseman K."/>
            <person name="Ropars J."/>
            <person name="Renault P."/>
            <person name="Dupont J."/>
            <person name="Gouzy J."/>
            <person name="Branca A."/>
            <person name="Abraham A.L."/>
            <person name="Ceppi M."/>
            <person name="Conseiller E."/>
            <person name="Debuchy R."/>
            <person name="Malagnac F."/>
            <person name="Goarin A."/>
            <person name="Silar P."/>
            <person name="Lacoste S."/>
            <person name="Sallet E."/>
            <person name="Bensimon A."/>
            <person name="Giraud T."/>
            <person name="Brygoo Y."/>
        </authorList>
    </citation>
    <scope>NUCLEOTIDE SEQUENCE [LARGE SCALE GENOMIC DNA]</scope>
    <source>
        <strain evidence="9">FM164</strain>
    </source>
</reference>
<dbReference type="InterPro" id="IPR001138">
    <property type="entry name" value="Zn2Cys6_DnaBD"/>
</dbReference>
<protein>
    <submittedName>
        <fullName evidence="9">Zn(2)-C6 fungal-type DNA-binding domain</fullName>
    </submittedName>
</protein>
<dbReference type="PANTHER" id="PTHR46910">
    <property type="entry name" value="TRANSCRIPTION FACTOR PDR1"/>
    <property type="match status" value="1"/>
</dbReference>
<dbReference type="InterPro" id="IPR036864">
    <property type="entry name" value="Zn2-C6_fun-type_DNA-bd_sf"/>
</dbReference>
<evidence type="ECO:0000259" key="8">
    <source>
        <dbReference type="PROSITE" id="PS50048"/>
    </source>
</evidence>
<dbReference type="SMART" id="SM00906">
    <property type="entry name" value="Fungal_trans"/>
    <property type="match status" value="1"/>
</dbReference>
<keyword evidence="5" id="KW-0804">Transcription</keyword>
<dbReference type="Pfam" id="PF04082">
    <property type="entry name" value="Fungal_trans"/>
    <property type="match status" value="1"/>
</dbReference>
<evidence type="ECO:0000256" key="7">
    <source>
        <dbReference type="SAM" id="MobiDB-lite"/>
    </source>
</evidence>
<evidence type="ECO:0000256" key="3">
    <source>
        <dbReference type="ARBA" id="ARBA00023015"/>
    </source>
</evidence>
<keyword evidence="3" id="KW-0805">Transcription regulation</keyword>
<evidence type="ECO:0000256" key="5">
    <source>
        <dbReference type="ARBA" id="ARBA00023163"/>
    </source>
</evidence>
<dbReference type="GO" id="GO:0008270">
    <property type="term" value="F:zinc ion binding"/>
    <property type="evidence" value="ECO:0007669"/>
    <property type="project" value="InterPro"/>
</dbReference>
<dbReference type="OMA" id="MLVGHAC"/>
<dbReference type="InterPro" id="IPR050987">
    <property type="entry name" value="AtrR-like"/>
</dbReference>
<dbReference type="CDD" id="cd12148">
    <property type="entry name" value="fungal_TF_MHR"/>
    <property type="match status" value="1"/>
</dbReference>
<proteinExistence type="predicted"/>
<evidence type="ECO:0000313" key="9">
    <source>
        <dbReference type="EMBL" id="CDM30113.1"/>
    </source>
</evidence>
<keyword evidence="6" id="KW-0539">Nucleus</keyword>
<organism evidence="9 10">
    <name type="scientific">Penicillium roqueforti (strain FM164)</name>
    <dbReference type="NCBI Taxonomy" id="1365484"/>
    <lineage>
        <taxon>Eukaryota</taxon>
        <taxon>Fungi</taxon>
        <taxon>Dikarya</taxon>
        <taxon>Ascomycota</taxon>
        <taxon>Pezizomycotina</taxon>
        <taxon>Eurotiomycetes</taxon>
        <taxon>Eurotiomycetidae</taxon>
        <taxon>Eurotiales</taxon>
        <taxon>Aspergillaceae</taxon>
        <taxon>Penicillium</taxon>
    </lineage>
</organism>
<dbReference type="PANTHER" id="PTHR46910:SF37">
    <property type="entry name" value="ZN(II)2CYS6 TRANSCRIPTION FACTOR (EUROFUNG)"/>
    <property type="match status" value="1"/>
</dbReference>
<name>W6Q0N6_PENRF</name>
<comment type="subcellular location">
    <subcellularLocation>
        <location evidence="1">Nucleus</location>
    </subcellularLocation>
</comment>
<evidence type="ECO:0000256" key="1">
    <source>
        <dbReference type="ARBA" id="ARBA00004123"/>
    </source>
</evidence>
<dbReference type="GO" id="GO:0006351">
    <property type="term" value="P:DNA-templated transcription"/>
    <property type="evidence" value="ECO:0007669"/>
    <property type="project" value="InterPro"/>
</dbReference>
<dbReference type="EMBL" id="HG792016">
    <property type="protein sequence ID" value="CDM30113.1"/>
    <property type="molecule type" value="Genomic_DNA"/>
</dbReference>
<dbReference type="SMART" id="SM00066">
    <property type="entry name" value="GAL4"/>
    <property type="match status" value="1"/>
</dbReference>
<feature type="domain" description="Zn(2)-C6 fungal-type" evidence="8">
    <location>
        <begin position="16"/>
        <end position="46"/>
    </location>
</feature>
<dbReference type="CDD" id="cd00067">
    <property type="entry name" value="GAL4"/>
    <property type="match status" value="1"/>
</dbReference>
<keyword evidence="4 9" id="KW-0238">DNA-binding</keyword>
<evidence type="ECO:0000256" key="4">
    <source>
        <dbReference type="ARBA" id="ARBA00023125"/>
    </source>
</evidence>
<evidence type="ECO:0000256" key="2">
    <source>
        <dbReference type="ARBA" id="ARBA00022723"/>
    </source>
</evidence>
<dbReference type="Pfam" id="PF00172">
    <property type="entry name" value="Zn_clus"/>
    <property type="match status" value="1"/>
</dbReference>
<dbReference type="AlphaFoldDB" id="W6Q0N6"/>
<dbReference type="OrthoDB" id="103819at2759"/>
<dbReference type="GO" id="GO:0005634">
    <property type="term" value="C:nucleus"/>
    <property type="evidence" value="ECO:0007669"/>
    <property type="project" value="UniProtKB-SubCell"/>
</dbReference>
<keyword evidence="10" id="KW-1185">Reference proteome</keyword>
<accession>W6Q0N6</accession>
<dbReference type="PROSITE" id="PS50048">
    <property type="entry name" value="ZN2_CY6_FUNGAL_2"/>
    <property type="match status" value="1"/>
</dbReference>